<evidence type="ECO:0000313" key="1">
    <source>
        <dbReference type="EMBL" id="KAH3818551.1"/>
    </source>
</evidence>
<dbReference type="AlphaFoldDB" id="A0A9D4GJF8"/>
<evidence type="ECO:0000313" key="2">
    <source>
        <dbReference type="Proteomes" id="UP000828390"/>
    </source>
</evidence>
<gene>
    <name evidence="1" type="ORF">DPMN_120272</name>
</gene>
<protein>
    <submittedName>
        <fullName evidence="1">Uncharacterized protein</fullName>
    </submittedName>
</protein>
<dbReference type="Proteomes" id="UP000828390">
    <property type="component" value="Unassembled WGS sequence"/>
</dbReference>
<keyword evidence="2" id="KW-1185">Reference proteome</keyword>
<accession>A0A9D4GJF8</accession>
<comment type="caution">
    <text evidence="1">The sequence shown here is derived from an EMBL/GenBank/DDBJ whole genome shotgun (WGS) entry which is preliminary data.</text>
</comment>
<reference evidence="1" key="1">
    <citation type="journal article" date="2019" name="bioRxiv">
        <title>The Genome of the Zebra Mussel, Dreissena polymorpha: A Resource for Invasive Species Research.</title>
        <authorList>
            <person name="McCartney M.A."/>
            <person name="Auch B."/>
            <person name="Kono T."/>
            <person name="Mallez S."/>
            <person name="Zhang Y."/>
            <person name="Obille A."/>
            <person name="Becker A."/>
            <person name="Abrahante J.E."/>
            <person name="Garbe J."/>
            <person name="Badalamenti J.P."/>
            <person name="Herman A."/>
            <person name="Mangelson H."/>
            <person name="Liachko I."/>
            <person name="Sullivan S."/>
            <person name="Sone E.D."/>
            <person name="Koren S."/>
            <person name="Silverstein K.A.T."/>
            <person name="Beckman K.B."/>
            <person name="Gohl D.M."/>
        </authorList>
    </citation>
    <scope>NUCLEOTIDE SEQUENCE</scope>
    <source>
        <strain evidence="1">Duluth1</strain>
        <tissue evidence="1">Whole animal</tissue>
    </source>
</reference>
<sequence length="77" mass="8452">MPGSVLAPEENLSGSTVMCVGVELMRSALELVWSLKAFDVTSAMPSIVDRILIRVDTSKEAFIYDDFSGIRKNLKVC</sequence>
<name>A0A9D4GJF8_DREPO</name>
<reference evidence="1" key="2">
    <citation type="submission" date="2020-11" db="EMBL/GenBank/DDBJ databases">
        <authorList>
            <person name="McCartney M.A."/>
            <person name="Auch B."/>
            <person name="Kono T."/>
            <person name="Mallez S."/>
            <person name="Becker A."/>
            <person name="Gohl D.M."/>
            <person name="Silverstein K.A.T."/>
            <person name="Koren S."/>
            <person name="Bechman K.B."/>
            <person name="Herman A."/>
            <person name="Abrahante J.E."/>
            <person name="Garbe J."/>
        </authorList>
    </citation>
    <scope>NUCLEOTIDE SEQUENCE</scope>
    <source>
        <strain evidence="1">Duluth1</strain>
        <tissue evidence="1">Whole animal</tissue>
    </source>
</reference>
<proteinExistence type="predicted"/>
<organism evidence="1 2">
    <name type="scientific">Dreissena polymorpha</name>
    <name type="common">Zebra mussel</name>
    <name type="synonym">Mytilus polymorpha</name>
    <dbReference type="NCBI Taxonomy" id="45954"/>
    <lineage>
        <taxon>Eukaryota</taxon>
        <taxon>Metazoa</taxon>
        <taxon>Spiralia</taxon>
        <taxon>Lophotrochozoa</taxon>
        <taxon>Mollusca</taxon>
        <taxon>Bivalvia</taxon>
        <taxon>Autobranchia</taxon>
        <taxon>Heteroconchia</taxon>
        <taxon>Euheterodonta</taxon>
        <taxon>Imparidentia</taxon>
        <taxon>Neoheterodontei</taxon>
        <taxon>Myida</taxon>
        <taxon>Dreissenoidea</taxon>
        <taxon>Dreissenidae</taxon>
        <taxon>Dreissena</taxon>
    </lineage>
</organism>
<dbReference type="EMBL" id="JAIWYP010000005">
    <property type="protein sequence ID" value="KAH3818551.1"/>
    <property type="molecule type" value="Genomic_DNA"/>
</dbReference>